<reference evidence="8 9" key="1">
    <citation type="journal article" date="2016" name="Nat. Commun.">
        <title>Thousands of microbial genomes shed light on interconnected biogeochemical processes in an aquifer system.</title>
        <authorList>
            <person name="Anantharaman K."/>
            <person name="Brown C.T."/>
            <person name="Hug L.A."/>
            <person name="Sharon I."/>
            <person name="Castelle C.J."/>
            <person name="Probst A.J."/>
            <person name="Thomas B.C."/>
            <person name="Singh A."/>
            <person name="Wilkins M.J."/>
            <person name="Karaoz U."/>
            <person name="Brodie E.L."/>
            <person name="Williams K.H."/>
            <person name="Hubbard S.S."/>
            <person name="Banfield J.F."/>
        </authorList>
    </citation>
    <scope>NUCLEOTIDE SEQUENCE [LARGE SCALE GENOMIC DNA]</scope>
</reference>
<keyword evidence="5 6" id="KW-0472">Membrane</keyword>
<accession>A0A1F4UXC7</accession>
<keyword evidence="4 6" id="KW-1133">Transmembrane helix</keyword>
<evidence type="ECO:0000256" key="1">
    <source>
        <dbReference type="ARBA" id="ARBA00004651"/>
    </source>
</evidence>
<dbReference type="STRING" id="1802610.A2W32_05520"/>
<sequence>MELRVIIEILKRNIKLISLYTLIGVVIGIASFFIIPQKYVSSGSLFVTRQIEKNTNEYFSYEGYYAQQTAQFYTNSLTGLVESIDVKSSTLDKMNVPVTEYTLRELSRNLKVKKTGPQLINISIKGYTFENAAERWKSLVDSTLESIQKINEKSDPMINVSKVAETPITKEEYRNVFLNTILGASVGFFFSLFTYLFKNYYYEQRN</sequence>
<dbReference type="PANTHER" id="PTHR32309:SF31">
    <property type="entry name" value="CAPSULAR EXOPOLYSACCHARIDE FAMILY"/>
    <property type="match status" value="1"/>
</dbReference>
<proteinExistence type="predicted"/>
<evidence type="ECO:0000256" key="4">
    <source>
        <dbReference type="ARBA" id="ARBA00022989"/>
    </source>
</evidence>
<comment type="caution">
    <text evidence="8">The sequence shown here is derived from an EMBL/GenBank/DDBJ whole genome shotgun (WGS) entry which is preliminary data.</text>
</comment>
<evidence type="ECO:0000256" key="2">
    <source>
        <dbReference type="ARBA" id="ARBA00022475"/>
    </source>
</evidence>
<dbReference type="PANTHER" id="PTHR32309">
    <property type="entry name" value="TYROSINE-PROTEIN KINASE"/>
    <property type="match status" value="1"/>
</dbReference>
<name>A0A1F4UXC7_UNCKA</name>
<evidence type="ECO:0000313" key="9">
    <source>
        <dbReference type="Proteomes" id="UP000177371"/>
    </source>
</evidence>
<dbReference type="GO" id="GO:0005886">
    <property type="term" value="C:plasma membrane"/>
    <property type="evidence" value="ECO:0007669"/>
    <property type="project" value="UniProtKB-SubCell"/>
</dbReference>
<evidence type="ECO:0000259" key="7">
    <source>
        <dbReference type="Pfam" id="PF02706"/>
    </source>
</evidence>
<comment type="subcellular location">
    <subcellularLocation>
        <location evidence="1">Cell membrane</location>
        <topology evidence="1">Multi-pass membrane protein</topology>
    </subcellularLocation>
</comment>
<organism evidence="8 9">
    <name type="scientific">candidate division WWE3 bacterium RBG_16_37_10</name>
    <dbReference type="NCBI Taxonomy" id="1802610"/>
    <lineage>
        <taxon>Bacteria</taxon>
        <taxon>Katanobacteria</taxon>
    </lineage>
</organism>
<feature type="transmembrane region" description="Helical" evidence="6">
    <location>
        <begin position="176"/>
        <end position="197"/>
    </location>
</feature>
<evidence type="ECO:0000313" key="8">
    <source>
        <dbReference type="EMBL" id="OGC49599.1"/>
    </source>
</evidence>
<dbReference type="InterPro" id="IPR050445">
    <property type="entry name" value="Bact_polysacc_biosynth/exp"/>
</dbReference>
<gene>
    <name evidence="8" type="ORF">A2W32_05520</name>
</gene>
<keyword evidence="2" id="KW-1003">Cell membrane</keyword>
<keyword evidence="3 6" id="KW-0812">Transmembrane</keyword>
<dbReference type="EMBL" id="MEUT01000048">
    <property type="protein sequence ID" value="OGC49599.1"/>
    <property type="molecule type" value="Genomic_DNA"/>
</dbReference>
<feature type="domain" description="Polysaccharide chain length determinant N-terminal" evidence="7">
    <location>
        <begin position="2"/>
        <end position="67"/>
    </location>
</feature>
<dbReference type="AlphaFoldDB" id="A0A1F4UXC7"/>
<dbReference type="Pfam" id="PF02706">
    <property type="entry name" value="Wzz"/>
    <property type="match status" value="1"/>
</dbReference>
<evidence type="ECO:0000256" key="5">
    <source>
        <dbReference type="ARBA" id="ARBA00023136"/>
    </source>
</evidence>
<feature type="transmembrane region" description="Helical" evidence="6">
    <location>
        <begin position="16"/>
        <end position="35"/>
    </location>
</feature>
<evidence type="ECO:0000256" key="3">
    <source>
        <dbReference type="ARBA" id="ARBA00022692"/>
    </source>
</evidence>
<protein>
    <recommendedName>
        <fullName evidence="7">Polysaccharide chain length determinant N-terminal domain-containing protein</fullName>
    </recommendedName>
</protein>
<dbReference type="InterPro" id="IPR003856">
    <property type="entry name" value="LPS_length_determ_N"/>
</dbReference>
<evidence type="ECO:0000256" key="6">
    <source>
        <dbReference type="SAM" id="Phobius"/>
    </source>
</evidence>
<dbReference type="Proteomes" id="UP000177371">
    <property type="component" value="Unassembled WGS sequence"/>
</dbReference>